<reference evidence="7 8" key="1">
    <citation type="journal article" date="2012" name="J. Bacteriol.">
        <title>Genome Sequence of Gallaecimonas xiamenensis Type Strain 3-C-1.</title>
        <authorList>
            <person name="Lai Q."/>
            <person name="Wang L."/>
            <person name="Wang W."/>
            <person name="Shao Z."/>
        </authorList>
    </citation>
    <scope>NUCLEOTIDE SEQUENCE [LARGE SCALE GENOMIC DNA]</scope>
    <source>
        <strain evidence="7 8">3-C-1</strain>
    </source>
</reference>
<dbReference type="InterPro" id="IPR051461">
    <property type="entry name" value="UPF0750_membrane"/>
</dbReference>
<gene>
    <name evidence="7" type="ORF">B3C1_10827</name>
</gene>
<name>K2K4F1_9GAMM</name>
<organism evidence="7 8">
    <name type="scientific">Gallaecimonas xiamenensis 3-C-1</name>
    <dbReference type="NCBI Taxonomy" id="745411"/>
    <lineage>
        <taxon>Bacteria</taxon>
        <taxon>Pseudomonadati</taxon>
        <taxon>Pseudomonadota</taxon>
        <taxon>Gammaproteobacteria</taxon>
        <taxon>Enterobacterales</taxon>
        <taxon>Gallaecimonadaceae</taxon>
        <taxon>Gallaecimonas</taxon>
    </lineage>
</organism>
<evidence type="ECO:0000256" key="1">
    <source>
        <dbReference type="ARBA" id="ARBA00004651"/>
    </source>
</evidence>
<keyword evidence="4 6" id="KW-1133">Transmembrane helix</keyword>
<evidence type="ECO:0000256" key="2">
    <source>
        <dbReference type="ARBA" id="ARBA00022475"/>
    </source>
</evidence>
<keyword evidence="5 6" id="KW-0472">Membrane</keyword>
<feature type="transmembrane region" description="Helical" evidence="6">
    <location>
        <begin position="136"/>
        <end position="154"/>
    </location>
</feature>
<evidence type="ECO:0000313" key="8">
    <source>
        <dbReference type="Proteomes" id="UP000006755"/>
    </source>
</evidence>
<evidence type="ECO:0000256" key="4">
    <source>
        <dbReference type="ARBA" id="ARBA00022989"/>
    </source>
</evidence>
<evidence type="ECO:0008006" key="9">
    <source>
        <dbReference type="Google" id="ProtNLM"/>
    </source>
</evidence>
<evidence type="ECO:0000256" key="6">
    <source>
        <dbReference type="SAM" id="Phobius"/>
    </source>
</evidence>
<evidence type="ECO:0000256" key="3">
    <source>
        <dbReference type="ARBA" id="ARBA00022692"/>
    </source>
</evidence>
<keyword evidence="2" id="KW-1003">Cell membrane</keyword>
<dbReference type="PANTHER" id="PTHR33545">
    <property type="entry name" value="UPF0750 MEMBRANE PROTEIN YITT-RELATED"/>
    <property type="match status" value="1"/>
</dbReference>
<evidence type="ECO:0000313" key="7">
    <source>
        <dbReference type="EMBL" id="EKE72320.1"/>
    </source>
</evidence>
<protein>
    <recommendedName>
        <fullName evidence="9">YitT family protein</fullName>
    </recommendedName>
</protein>
<comment type="subcellular location">
    <subcellularLocation>
        <location evidence="1">Cell membrane</location>
        <topology evidence="1">Multi-pass membrane protein</topology>
    </subcellularLocation>
</comment>
<feature type="transmembrane region" description="Helical" evidence="6">
    <location>
        <begin position="41"/>
        <end position="58"/>
    </location>
</feature>
<feature type="transmembrane region" description="Helical" evidence="6">
    <location>
        <begin position="200"/>
        <end position="218"/>
    </location>
</feature>
<dbReference type="STRING" id="745411.B3C1_10827"/>
<feature type="transmembrane region" description="Helical" evidence="6">
    <location>
        <begin position="111"/>
        <end position="130"/>
    </location>
</feature>
<evidence type="ECO:0000256" key="5">
    <source>
        <dbReference type="ARBA" id="ARBA00023136"/>
    </source>
</evidence>
<accession>K2K4F1</accession>
<dbReference type="InterPro" id="IPR003740">
    <property type="entry name" value="YitT"/>
</dbReference>
<feature type="transmembrane region" description="Helical" evidence="6">
    <location>
        <begin position="78"/>
        <end position="99"/>
    </location>
</feature>
<dbReference type="AlphaFoldDB" id="K2K4F1"/>
<dbReference type="GO" id="GO:0005886">
    <property type="term" value="C:plasma membrane"/>
    <property type="evidence" value="ECO:0007669"/>
    <property type="project" value="UniProtKB-SubCell"/>
</dbReference>
<keyword evidence="3 6" id="KW-0812">Transmembrane</keyword>
<keyword evidence="8" id="KW-1185">Reference proteome</keyword>
<dbReference type="Pfam" id="PF02588">
    <property type="entry name" value="YitT_membrane"/>
    <property type="match status" value="1"/>
</dbReference>
<dbReference type="eggNOG" id="COG1284">
    <property type="taxonomic scope" value="Bacteria"/>
</dbReference>
<dbReference type="Proteomes" id="UP000006755">
    <property type="component" value="Unassembled WGS sequence"/>
</dbReference>
<dbReference type="EMBL" id="AMRI01000014">
    <property type="protein sequence ID" value="EKE72320.1"/>
    <property type="molecule type" value="Genomic_DNA"/>
</dbReference>
<comment type="caution">
    <text evidence="7">The sequence shown here is derived from an EMBL/GenBank/DDBJ whole genome shotgun (WGS) entry which is preliminary data.</text>
</comment>
<dbReference type="PANTHER" id="PTHR33545:SF5">
    <property type="entry name" value="UPF0750 MEMBRANE PROTEIN YITT"/>
    <property type="match status" value="1"/>
</dbReference>
<sequence>MPGFSLAGLWAKVAGFQIARALSMSSLAPPIAARHSLIEDLAALLTGACLVSFGIFLLREAGLLTGGTAGLALLLAQLGHWPFGPVFLLVNLPFFYLAWRKMGPAFTLRTLLSILVVSLLTDNLGTVVQLSQVAPAFAGLIGGLLMGVGLLIFFRHRASLGGFNIFALYLQERYQLRAGLVQMALDCTIVVASFFVISPWLLACSVLGALALNFILAANHKPGRYQGA</sequence>
<proteinExistence type="predicted"/>